<dbReference type="CDD" id="cd16393">
    <property type="entry name" value="SPO0J_N"/>
    <property type="match status" value="1"/>
</dbReference>
<dbReference type="Gene3D" id="3.90.1530.30">
    <property type="match status" value="1"/>
</dbReference>
<dbReference type="PANTHER" id="PTHR33375:SF1">
    <property type="entry name" value="CHROMOSOME-PARTITIONING PROTEIN PARB-RELATED"/>
    <property type="match status" value="1"/>
</dbReference>
<sequence length="299" mass="33603">MTNNARKMFGLGKGLESLIPKSKQMHPEASKENVFYVEVNKIRPNPDQPRQDFDQDGLKELSQSIRKYGVLQPLLVSKMEEESARGKNVYYQLIAGERRLKASKLAGLPNVPVVIRDDFVTKGARLEVALVENVQRKDLNPVEEAEAYERLAKEFNLTQQEIANKVGKSREVVANSMRLLGLPKDIKESLRGGILSRAHARALLAFNDETKQREVYGHILGGRLSSREVEQMASSSKPSKSKKTKLSSQEVNRFQTLEKNLGEMLKVPVLIKSTDTGGHIVIKFADLQELNKVAKRIID</sequence>
<reference evidence="6 7" key="1">
    <citation type="journal article" date="2016" name="Nat. Commun.">
        <title>Thousands of microbial genomes shed light on interconnected biogeochemical processes in an aquifer system.</title>
        <authorList>
            <person name="Anantharaman K."/>
            <person name="Brown C.T."/>
            <person name="Hug L.A."/>
            <person name="Sharon I."/>
            <person name="Castelle C.J."/>
            <person name="Probst A.J."/>
            <person name="Thomas B.C."/>
            <person name="Singh A."/>
            <person name="Wilkins M.J."/>
            <person name="Karaoz U."/>
            <person name="Brodie E.L."/>
            <person name="Williams K.H."/>
            <person name="Hubbard S.S."/>
            <person name="Banfield J.F."/>
        </authorList>
    </citation>
    <scope>NUCLEOTIDE SEQUENCE [LARGE SCALE GENOMIC DNA]</scope>
</reference>
<dbReference type="Pfam" id="PF17762">
    <property type="entry name" value="HTH_ParB"/>
    <property type="match status" value="1"/>
</dbReference>
<dbReference type="InterPro" id="IPR036086">
    <property type="entry name" value="ParB/Sulfiredoxin_sf"/>
</dbReference>
<evidence type="ECO:0000256" key="2">
    <source>
        <dbReference type="ARBA" id="ARBA00022829"/>
    </source>
</evidence>
<comment type="similarity">
    <text evidence="1">Belongs to the ParB family.</text>
</comment>
<name>A0A1F8F1T3_9BACT</name>
<dbReference type="AlphaFoldDB" id="A0A1F8F1T3"/>
<dbReference type="FunFam" id="1.10.10.2830:FF:000001">
    <property type="entry name" value="Chromosome partitioning protein ParB"/>
    <property type="match status" value="1"/>
</dbReference>
<keyword evidence="2" id="KW-0159">Chromosome partition</keyword>
<keyword evidence="3" id="KW-0238">DNA-binding</keyword>
<dbReference type="InterPro" id="IPR041468">
    <property type="entry name" value="HTH_ParB/Spo0J"/>
</dbReference>
<evidence type="ECO:0000259" key="5">
    <source>
        <dbReference type="SMART" id="SM00470"/>
    </source>
</evidence>
<dbReference type="InterPro" id="IPR003115">
    <property type="entry name" value="ParB_N"/>
</dbReference>
<accession>A0A1F8F1T3</accession>
<dbReference type="PANTHER" id="PTHR33375">
    <property type="entry name" value="CHROMOSOME-PARTITIONING PROTEIN PARB-RELATED"/>
    <property type="match status" value="1"/>
</dbReference>
<dbReference type="Pfam" id="PF23552">
    <property type="entry name" value="ParB_C"/>
    <property type="match status" value="1"/>
</dbReference>
<dbReference type="InterPro" id="IPR004437">
    <property type="entry name" value="ParB/RepB/Spo0J"/>
</dbReference>
<organism evidence="6 7">
    <name type="scientific">Candidatus Yanofskybacteria bacterium RIFCSPHIGHO2_02_FULL_38_22b</name>
    <dbReference type="NCBI Taxonomy" id="1802673"/>
    <lineage>
        <taxon>Bacteria</taxon>
        <taxon>Candidatus Yanofskyibacteriota</taxon>
    </lineage>
</organism>
<dbReference type="GO" id="GO:0005694">
    <property type="term" value="C:chromosome"/>
    <property type="evidence" value="ECO:0007669"/>
    <property type="project" value="TreeGrafter"/>
</dbReference>
<comment type="caution">
    <text evidence="6">The sequence shown here is derived from an EMBL/GenBank/DDBJ whole genome shotgun (WGS) entry which is preliminary data.</text>
</comment>
<dbReference type="FunFam" id="3.90.1530.30:FF:000001">
    <property type="entry name" value="Chromosome partitioning protein ParB"/>
    <property type="match status" value="1"/>
</dbReference>
<dbReference type="Proteomes" id="UP000176834">
    <property type="component" value="Unassembled WGS sequence"/>
</dbReference>
<proteinExistence type="inferred from homology"/>
<dbReference type="InterPro" id="IPR057240">
    <property type="entry name" value="ParB_dimer_C"/>
</dbReference>
<evidence type="ECO:0000256" key="3">
    <source>
        <dbReference type="ARBA" id="ARBA00023125"/>
    </source>
</evidence>
<feature type="domain" description="ParB-like N-terminal" evidence="5">
    <location>
        <begin position="35"/>
        <end position="134"/>
    </location>
</feature>
<dbReference type="Gene3D" id="1.10.10.2830">
    <property type="match status" value="1"/>
</dbReference>
<dbReference type="Pfam" id="PF02195">
    <property type="entry name" value="ParB_N"/>
    <property type="match status" value="1"/>
</dbReference>
<dbReference type="InterPro" id="IPR050336">
    <property type="entry name" value="Chromosome_partition/occlusion"/>
</dbReference>
<dbReference type="GO" id="GO:0003677">
    <property type="term" value="F:DNA binding"/>
    <property type="evidence" value="ECO:0007669"/>
    <property type="project" value="UniProtKB-KW"/>
</dbReference>
<gene>
    <name evidence="6" type="ORF">A3B86_03695</name>
</gene>
<evidence type="ECO:0000256" key="4">
    <source>
        <dbReference type="SAM" id="MobiDB-lite"/>
    </source>
</evidence>
<dbReference type="EMBL" id="MGJN01000020">
    <property type="protein sequence ID" value="OGN06196.1"/>
    <property type="molecule type" value="Genomic_DNA"/>
</dbReference>
<evidence type="ECO:0000313" key="6">
    <source>
        <dbReference type="EMBL" id="OGN06196.1"/>
    </source>
</evidence>
<evidence type="ECO:0000256" key="1">
    <source>
        <dbReference type="ARBA" id="ARBA00006295"/>
    </source>
</evidence>
<evidence type="ECO:0000313" key="7">
    <source>
        <dbReference type="Proteomes" id="UP000176834"/>
    </source>
</evidence>
<dbReference type="SMART" id="SM00470">
    <property type="entry name" value="ParB"/>
    <property type="match status" value="1"/>
</dbReference>
<dbReference type="SUPFAM" id="SSF109709">
    <property type="entry name" value="KorB DNA-binding domain-like"/>
    <property type="match status" value="1"/>
</dbReference>
<dbReference type="GO" id="GO:0007059">
    <property type="term" value="P:chromosome segregation"/>
    <property type="evidence" value="ECO:0007669"/>
    <property type="project" value="UniProtKB-KW"/>
</dbReference>
<feature type="region of interest" description="Disordered" evidence="4">
    <location>
        <begin position="227"/>
        <end position="250"/>
    </location>
</feature>
<protein>
    <recommendedName>
        <fullName evidence="5">ParB-like N-terminal domain-containing protein</fullName>
    </recommendedName>
</protein>
<dbReference type="NCBIfam" id="TIGR00180">
    <property type="entry name" value="parB_part"/>
    <property type="match status" value="1"/>
</dbReference>
<dbReference type="SUPFAM" id="SSF110849">
    <property type="entry name" value="ParB/Sulfiredoxin"/>
    <property type="match status" value="1"/>
</dbReference>